<evidence type="ECO:0000256" key="1">
    <source>
        <dbReference type="SAM" id="MobiDB-lite"/>
    </source>
</evidence>
<keyword evidence="4" id="KW-1185">Reference proteome</keyword>
<comment type="caution">
    <text evidence="3">The sequence shown here is derived from an EMBL/GenBank/DDBJ whole genome shotgun (WGS) entry which is preliminary data.</text>
</comment>
<keyword evidence="2" id="KW-0472">Membrane</keyword>
<evidence type="ECO:0000313" key="4">
    <source>
        <dbReference type="Proteomes" id="UP000546970"/>
    </source>
</evidence>
<proteinExistence type="predicted"/>
<feature type="transmembrane region" description="Helical" evidence="2">
    <location>
        <begin position="12"/>
        <end position="32"/>
    </location>
</feature>
<dbReference type="RefSeq" id="WP_169277655.1">
    <property type="nucleotide sequence ID" value="NZ_JABBCP010000005.1"/>
</dbReference>
<keyword evidence="2" id="KW-1133">Transmembrane helix</keyword>
<name>A0A7X9UCM1_9ACTN</name>
<dbReference type="EMBL" id="JABBCP010000005">
    <property type="protein sequence ID" value="NMF56036.1"/>
    <property type="molecule type" value="Genomic_DNA"/>
</dbReference>
<keyword evidence="2" id="KW-0812">Transmembrane</keyword>
<evidence type="ECO:0000313" key="3">
    <source>
        <dbReference type="EMBL" id="NMF56036.1"/>
    </source>
</evidence>
<reference evidence="3 4" key="1">
    <citation type="submission" date="2020-04" db="EMBL/GenBank/DDBJ databases">
        <title>Collinsella sp. KGMB02528 nov., an anaerobic actinobacterium isolated from human feces.</title>
        <authorList>
            <person name="Han K.-I."/>
            <person name="Eom M.K."/>
            <person name="Kim J.-S."/>
            <person name="Lee K.C."/>
            <person name="Suh M.K."/>
            <person name="Park S.-H."/>
            <person name="Lee J.H."/>
            <person name="Kang S.W."/>
            <person name="Park J.-E."/>
            <person name="Oh B.S."/>
            <person name="Yu S.Y."/>
            <person name="Choi S.-H."/>
            <person name="Lee D.H."/>
            <person name="Yoon H."/>
            <person name="Kim B.-Y."/>
            <person name="Lee J.H."/>
            <person name="Lee J.-S."/>
        </authorList>
    </citation>
    <scope>NUCLEOTIDE SEQUENCE [LARGE SCALE GENOMIC DNA]</scope>
    <source>
        <strain evidence="3 4">KGMB02528</strain>
    </source>
</reference>
<organism evidence="3 4">
    <name type="scientific">Collinsella acetigenes</name>
    <dbReference type="NCBI Taxonomy" id="2713419"/>
    <lineage>
        <taxon>Bacteria</taxon>
        <taxon>Bacillati</taxon>
        <taxon>Actinomycetota</taxon>
        <taxon>Coriobacteriia</taxon>
        <taxon>Coriobacteriales</taxon>
        <taxon>Coriobacteriaceae</taxon>
        <taxon>Collinsella</taxon>
    </lineage>
</organism>
<evidence type="ECO:0000256" key="2">
    <source>
        <dbReference type="SAM" id="Phobius"/>
    </source>
</evidence>
<protein>
    <submittedName>
        <fullName evidence="3">Uncharacterized protein</fullName>
    </submittedName>
</protein>
<dbReference type="AlphaFoldDB" id="A0A7X9UCM1"/>
<gene>
    <name evidence="3" type="ORF">HF320_06820</name>
</gene>
<sequence>MQMNLMDIIGPVALFVGVICIAAALYFVMTLIKGASARRREQRDAASGGAHRRSDSQVGSRSDNGRNRH</sequence>
<accession>A0A7X9UCM1</accession>
<feature type="region of interest" description="Disordered" evidence="1">
    <location>
        <begin position="39"/>
        <end position="69"/>
    </location>
</feature>
<dbReference type="Proteomes" id="UP000546970">
    <property type="component" value="Unassembled WGS sequence"/>
</dbReference>